<keyword evidence="2" id="KW-0805">Transcription regulation</keyword>
<reference evidence="6 7" key="1">
    <citation type="submission" date="2019-03" db="EMBL/GenBank/DDBJ databases">
        <title>Alkanindiges illinoisensis: a potential pathogenic isolated from ascites of a gastric cancer patient with abdominal metastasis.</title>
        <authorList>
            <person name="Hu X."/>
            <person name="Yang B."/>
            <person name="Yan X."/>
            <person name="Lin L."/>
            <person name="Zhao H."/>
            <person name="Zhou F."/>
            <person name="Su B."/>
            <person name="Chen J."/>
            <person name="Rui Y."/>
            <person name="Wang Q."/>
            <person name="Zheng L."/>
        </authorList>
    </citation>
    <scope>NUCLEOTIDE SEQUENCE [LARGE SCALE GENOMIC DNA]</scope>
    <source>
        <strain evidence="6 7">NFYY 23406</strain>
    </source>
</reference>
<dbReference type="Gene3D" id="3.40.190.10">
    <property type="entry name" value="Periplasmic binding protein-like II"/>
    <property type="match status" value="2"/>
</dbReference>
<name>A0A4Y7XAD1_9GAMM</name>
<dbReference type="Pfam" id="PF03466">
    <property type="entry name" value="LysR_substrate"/>
    <property type="match status" value="1"/>
</dbReference>
<dbReference type="STRING" id="1120977.GCA_000619845_01616"/>
<evidence type="ECO:0000256" key="4">
    <source>
        <dbReference type="ARBA" id="ARBA00023163"/>
    </source>
</evidence>
<dbReference type="GO" id="GO:0003700">
    <property type="term" value="F:DNA-binding transcription factor activity"/>
    <property type="evidence" value="ECO:0007669"/>
    <property type="project" value="InterPro"/>
</dbReference>
<evidence type="ECO:0000256" key="1">
    <source>
        <dbReference type="ARBA" id="ARBA00009437"/>
    </source>
</evidence>
<comment type="similarity">
    <text evidence="1">Belongs to the LysR transcriptional regulatory family.</text>
</comment>
<dbReference type="InterPro" id="IPR036390">
    <property type="entry name" value="WH_DNA-bd_sf"/>
</dbReference>
<dbReference type="SUPFAM" id="SSF46785">
    <property type="entry name" value="Winged helix' DNA-binding domain"/>
    <property type="match status" value="1"/>
</dbReference>
<proteinExistence type="inferred from homology"/>
<dbReference type="InterPro" id="IPR050389">
    <property type="entry name" value="LysR-type_TF"/>
</dbReference>
<sequence>MNTVHGGPLLNANFQNSNLPNDNTSNHNITPSRHPLSRMDLNLFRIFAVVYRERNLTRAAEQLFLSQSAVSHALGRMREQLDDPLFIREGHGMCPTPLANRLWPDIEQALLLFQQAMQRSTSFEASRDIKQLTIAMNDEIEPVFLPQIVQWFQQQVPQIQLHSVRIDRQTLRSDLSSGRIDLAIDIAQPSERGIAHQLLLRDEFVVLSRPEHPLAQTGLSVETAASHYIQAEHIAVSARRTGRAVEDFLFAKQGIERQIKIRCQQYESAGRIVQSSALLLTMPRSLAHQVAEHLEIQILPLPIVIEDLELHLYWDRGKNLEQQTLWFRQQLMALLNTQQPVE</sequence>
<evidence type="ECO:0000313" key="7">
    <source>
        <dbReference type="Proteomes" id="UP000297834"/>
    </source>
</evidence>
<dbReference type="AlphaFoldDB" id="A0A4Y7XAD1"/>
<organism evidence="6 7">
    <name type="scientific">Alkanindiges illinoisensis</name>
    <dbReference type="NCBI Taxonomy" id="197183"/>
    <lineage>
        <taxon>Bacteria</taxon>
        <taxon>Pseudomonadati</taxon>
        <taxon>Pseudomonadota</taxon>
        <taxon>Gammaproteobacteria</taxon>
        <taxon>Moraxellales</taxon>
        <taxon>Moraxellaceae</taxon>
        <taxon>Alkanindiges</taxon>
    </lineage>
</organism>
<accession>A0A4Y7XAD1</accession>
<keyword evidence="4" id="KW-0804">Transcription</keyword>
<feature type="domain" description="HTH lysR-type" evidence="5">
    <location>
        <begin position="39"/>
        <end position="96"/>
    </location>
</feature>
<evidence type="ECO:0000256" key="2">
    <source>
        <dbReference type="ARBA" id="ARBA00023015"/>
    </source>
</evidence>
<dbReference type="CDD" id="cd08417">
    <property type="entry name" value="PBP2_Nitroaromatics_like"/>
    <property type="match status" value="1"/>
</dbReference>
<protein>
    <submittedName>
        <fullName evidence="6">LysR family transcriptional regulator</fullName>
    </submittedName>
</protein>
<dbReference type="PANTHER" id="PTHR30118">
    <property type="entry name" value="HTH-TYPE TRANSCRIPTIONAL REGULATOR LEUO-RELATED"/>
    <property type="match status" value="1"/>
</dbReference>
<dbReference type="Pfam" id="PF00126">
    <property type="entry name" value="HTH_1"/>
    <property type="match status" value="1"/>
</dbReference>
<comment type="caution">
    <text evidence="6">The sequence shown here is derived from an EMBL/GenBank/DDBJ whole genome shotgun (WGS) entry which is preliminary data.</text>
</comment>
<evidence type="ECO:0000256" key="3">
    <source>
        <dbReference type="ARBA" id="ARBA00023125"/>
    </source>
</evidence>
<dbReference type="InterPro" id="IPR000847">
    <property type="entry name" value="LysR_HTH_N"/>
</dbReference>
<dbReference type="Proteomes" id="UP000297834">
    <property type="component" value="Unassembled WGS sequence"/>
</dbReference>
<dbReference type="PROSITE" id="PS50931">
    <property type="entry name" value="HTH_LYSR"/>
    <property type="match status" value="1"/>
</dbReference>
<dbReference type="PANTHER" id="PTHR30118:SF15">
    <property type="entry name" value="TRANSCRIPTIONAL REGULATORY PROTEIN"/>
    <property type="match status" value="1"/>
</dbReference>
<evidence type="ECO:0000259" key="5">
    <source>
        <dbReference type="PROSITE" id="PS50931"/>
    </source>
</evidence>
<dbReference type="InterPro" id="IPR036388">
    <property type="entry name" value="WH-like_DNA-bd_sf"/>
</dbReference>
<dbReference type="InterPro" id="IPR037402">
    <property type="entry name" value="YidZ_PBP2"/>
</dbReference>
<dbReference type="GO" id="GO:0003677">
    <property type="term" value="F:DNA binding"/>
    <property type="evidence" value="ECO:0007669"/>
    <property type="project" value="UniProtKB-KW"/>
</dbReference>
<gene>
    <name evidence="6" type="ORF">E2B99_11735</name>
</gene>
<dbReference type="OrthoDB" id="6621790at2"/>
<keyword evidence="7" id="KW-1185">Reference proteome</keyword>
<evidence type="ECO:0000313" key="6">
    <source>
        <dbReference type="EMBL" id="TEU24761.1"/>
    </source>
</evidence>
<dbReference type="EMBL" id="SNTY01000058">
    <property type="protein sequence ID" value="TEU24761.1"/>
    <property type="molecule type" value="Genomic_DNA"/>
</dbReference>
<dbReference type="SUPFAM" id="SSF53850">
    <property type="entry name" value="Periplasmic binding protein-like II"/>
    <property type="match status" value="1"/>
</dbReference>
<keyword evidence="3" id="KW-0238">DNA-binding</keyword>
<dbReference type="Gene3D" id="1.10.10.10">
    <property type="entry name" value="Winged helix-like DNA-binding domain superfamily/Winged helix DNA-binding domain"/>
    <property type="match status" value="1"/>
</dbReference>
<dbReference type="PRINTS" id="PR00039">
    <property type="entry name" value="HTHLYSR"/>
</dbReference>
<dbReference type="InterPro" id="IPR005119">
    <property type="entry name" value="LysR_subst-bd"/>
</dbReference>